<dbReference type="Pfam" id="PF14280">
    <property type="entry name" value="DUF4365"/>
    <property type="match status" value="1"/>
</dbReference>
<protein>
    <recommendedName>
        <fullName evidence="1">DUF4365 domain-containing protein</fullName>
    </recommendedName>
</protein>
<sequence length="502" mass="56156">MVRFITFAYLGLVFVKTKVTRLTGFATVILRIMSYRYESDNDPEWPFRRKRHADSAVLCSRHDNLCSVDSYASGHPATRQAMLSTSAGVIPVRAQESDRTERQGLGWVTVRGETAGFAVREQTSSDYGIDAIAELVDDETATGQLVAIQIKSGSSYLGETKNGCYIYRPDAQHVDYWLGHTLPVIVCHCDPENEIVYWERVANDTLESTGKGYKLAVPRARQFGKEAREALKDLVTPRVASSDYTLVSTEDVSHGMAKRYSIKVILNRPMTKPELAAVIRDMTTKTAKRRYSRNAMVKGRWGEADAHVVWIFIYASAADEKKVNYTCRSLWIDPSLDGKYTPSPLGGEDVGDGIIVDWTQSPMAGLSVNGHDDFDKEHYLDLIDPIIALVIGSLADIGQSLKKWQSGASIEANFLSETKPARQQISDAYDAHVSSPEPPYECHDLDEPVGSMLAYAQNIVIYHNERGIELWVAQIRRQMTGSALEDANAWLKRIKYEREKVS</sequence>
<reference evidence="2 3" key="1">
    <citation type="submission" date="2017-02" db="EMBL/GenBank/DDBJ databases">
        <authorList>
            <person name="Dridi B."/>
        </authorList>
    </citation>
    <scope>NUCLEOTIDE SEQUENCE [LARGE SCALE GENOMIC DNA]</scope>
    <source>
        <strain evidence="2 3">JB380</strain>
    </source>
</reference>
<dbReference type="EMBL" id="FUKM01000017">
    <property type="protein sequence ID" value="SJN11153.1"/>
    <property type="molecule type" value="Genomic_DNA"/>
</dbReference>
<dbReference type="Proteomes" id="UP000196331">
    <property type="component" value="Unassembled WGS sequence"/>
</dbReference>
<accession>A0A1R4HVH2</accession>
<organism evidence="2 3">
    <name type="scientific">Halomonas citrativorans</name>
    <dbReference type="NCBI Taxonomy" id="2742612"/>
    <lineage>
        <taxon>Bacteria</taxon>
        <taxon>Pseudomonadati</taxon>
        <taxon>Pseudomonadota</taxon>
        <taxon>Gammaproteobacteria</taxon>
        <taxon>Oceanospirillales</taxon>
        <taxon>Halomonadaceae</taxon>
        <taxon>Halomonas</taxon>
    </lineage>
</organism>
<evidence type="ECO:0000313" key="3">
    <source>
        <dbReference type="Proteomes" id="UP000196331"/>
    </source>
</evidence>
<comment type="caution">
    <text evidence="2">The sequence shown here is derived from an EMBL/GenBank/DDBJ whole genome shotgun (WGS) entry which is preliminary data.</text>
</comment>
<evidence type="ECO:0000259" key="1">
    <source>
        <dbReference type="Pfam" id="PF14280"/>
    </source>
</evidence>
<dbReference type="InterPro" id="IPR025375">
    <property type="entry name" value="DUF4365"/>
</dbReference>
<proteinExistence type="predicted"/>
<evidence type="ECO:0000313" key="2">
    <source>
        <dbReference type="EMBL" id="SJN11153.1"/>
    </source>
</evidence>
<name>A0A1R4HVH2_9GAMM</name>
<gene>
    <name evidence="2" type="ORF">CZ787_05290</name>
</gene>
<dbReference type="AlphaFoldDB" id="A0A1R4HVH2"/>
<feature type="domain" description="DUF4365" evidence="1">
    <location>
        <begin position="115"/>
        <end position="234"/>
    </location>
</feature>